<keyword evidence="2" id="KW-1185">Reference proteome</keyword>
<evidence type="ECO:0000313" key="1">
    <source>
        <dbReference type="EMBL" id="PIL22647.1"/>
    </source>
</evidence>
<accession>A0A2G8RMA1</accession>
<organism evidence="1 2">
    <name type="scientific">Ganoderma sinense ZZ0214-1</name>
    <dbReference type="NCBI Taxonomy" id="1077348"/>
    <lineage>
        <taxon>Eukaryota</taxon>
        <taxon>Fungi</taxon>
        <taxon>Dikarya</taxon>
        <taxon>Basidiomycota</taxon>
        <taxon>Agaricomycotina</taxon>
        <taxon>Agaricomycetes</taxon>
        <taxon>Polyporales</taxon>
        <taxon>Polyporaceae</taxon>
        <taxon>Ganoderma</taxon>
    </lineage>
</organism>
<dbReference type="InterPro" id="IPR032675">
    <property type="entry name" value="LRR_dom_sf"/>
</dbReference>
<proteinExistence type="predicted"/>
<sequence length="595" mass="66400">MGMKTPGDQFIGLRTVLSLTRTSRALHEHAADALWDTIPGFGILVYSLPREFWRPSSVGGPAGPIELALIANRPLEDVDLLRFNHYAPRVKRILLPSACLHLPPSTRALSFSPNILDAFESRPYGWVLPNLRVLCCSPELRHYADFYRSFSVVYGPNIQEVYTQCPYVNHTAPKVVEGHWKETLARLHALAPNLSSLNLNANDQPFGLTISSLLSSVVAATSQNLRVLRLSHLPINLNAVQHLATLPFLTELAAKLDEDIAANDLVLLFKPGNACFPALGELHLFHSHDLFLLTLFIHLTRPANARLRIITLYILEALVPFNLVTNLLDDILEHEHVRSFTAISLNCFIDPQSPGPHVLTEAHLRPFFKLKELRCFQLGIRCDFDIDNRTLKKVVAVWPNLTVLILGPSLTAKTSKITLNGLIPLVLGCPHLKTLGLTIDATVYMAGPVDLNGTYGSWLLHGPTVNVDLSMMPKEVLDIPKSFKLKIPALYMLQSPLEELILGRSRIHNPAAVAGVLSCFFPKLKYIRGTWRHAEVLGLDNAVFSEEETREIIEESECGHAWQSVVNKILPAMVRTRKHERNARRLAERRGPTVA</sequence>
<dbReference type="AlphaFoldDB" id="A0A2G8RMA1"/>
<dbReference type="EMBL" id="AYKW01000069">
    <property type="protein sequence ID" value="PIL22647.1"/>
    <property type="molecule type" value="Genomic_DNA"/>
</dbReference>
<name>A0A2G8RMA1_9APHY</name>
<dbReference type="OrthoDB" id="2800603at2759"/>
<comment type="caution">
    <text evidence="1">The sequence shown here is derived from an EMBL/GenBank/DDBJ whole genome shotgun (WGS) entry which is preliminary data.</text>
</comment>
<evidence type="ECO:0000313" key="2">
    <source>
        <dbReference type="Proteomes" id="UP000230002"/>
    </source>
</evidence>
<dbReference type="STRING" id="1077348.A0A2G8RMA1"/>
<dbReference type="Proteomes" id="UP000230002">
    <property type="component" value="Unassembled WGS sequence"/>
</dbReference>
<reference evidence="1 2" key="1">
    <citation type="journal article" date="2015" name="Sci. Rep.">
        <title>Chromosome-level genome map provides insights into diverse defense mechanisms in the medicinal fungus Ganoderma sinense.</title>
        <authorList>
            <person name="Zhu Y."/>
            <person name="Xu J."/>
            <person name="Sun C."/>
            <person name="Zhou S."/>
            <person name="Xu H."/>
            <person name="Nelson D.R."/>
            <person name="Qian J."/>
            <person name="Song J."/>
            <person name="Luo H."/>
            <person name="Xiang L."/>
            <person name="Li Y."/>
            <person name="Xu Z."/>
            <person name="Ji A."/>
            <person name="Wang L."/>
            <person name="Lu S."/>
            <person name="Hayward A."/>
            <person name="Sun W."/>
            <person name="Li X."/>
            <person name="Schwartz D.C."/>
            <person name="Wang Y."/>
            <person name="Chen S."/>
        </authorList>
    </citation>
    <scope>NUCLEOTIDE SEQUENCE [LARGE SCALE GENOMIC DNA]</scope>
    <source>
        <strain evidence="1 2">ZZ0214-1</strain>
    </source>
</reference>
<dbReference type="Gene3D" id="3.80.10.10">
    <property type="entry name" value="Ribonuclease Inhibitor"/>
    <property type="match status" value="1"/>
</dbReference>
<gene>
    <name evidence="1" type="ORF">GSI_15339</name>
</gene>
<protein>
    <submittedName>
        <fullName evidence="1">Uncharacterized protein</fullName>
    </submittedName>
</protein>